<dbReference type="GO" id="GO:0035556">
    <property type="term" value="P:intracellular signal transduction"/>
    <property type="evidence" value="ECO:0007669"/>
    <property type="project" value="InterPro"/>
</dbReference>
<dbReference type="EC" id="4.6.1.2" evidence="2 13"/>
<dbReference type="InterPro" id="IPR018297">
    <property type="entry name" value="A/G_cyclase_CS"/>
</dbReference>
<dbReference type="GO" id="GO:0004383">
    <property type="term" value="F:guanylate cyclase activity"/>
    <property type="evidence" value="ECO:0007669"/>
    <property type="project" value="UniProtKB-EC"/>
</dbReference>
<dbReference type="GO" id="GO:0004016">
    <property type="term" value="F:adenylate cyclase activity"/>
    <property type="evidence" value="ECO:0007669"/>
    <property type="project" value="TreeGrafter"/>
</dbReference>
<dbReference type="PROSITE" id="PS00452">
    <property type="entry name" value="GUANYLATE_CYCLASE_1"/>
    <property type="match status" value="1"/>
</dbReference>
<dbReference type="InterPro" id="IPR001245">
    <property type="entry name" value="Ser-Thr/Tyr_kinase_cat_dom"/>
</dbReference>
<evidence type="ECO:0000256" key="7">
    <source>
        <dbReference type="ARBA" id="ARBA00022989"/>
    </source>
</evidence>
<keyword evidence="3" id="KW-0808">Transferase</keyword>
<dbReference type="SUPFAM" id="SSF56112">
    <property type="entry name" value="Protein kinase-like (PK-like)"/>
    <property type="match status" value="1"/>
</dbReference>
<comment type="similarity">
    <text evidence="12">Belongs to the adenylyl cyclase class-4/guanylyl cyclase family.</text>
</comment>
<evidence type="ECO:0000259" key="16">
    <source>
        <dbReference type="PROSITE" id="PS50011"/>
    </source>
</evidence>
<dbReference type="SMART" id="SM00220">
    <property type="entry name" value="S_TKc"/>
    <property type="match status" value="1"/>
</dbReference>
<sequence>MGLRGLQWPSTEDAESSATQTESDDDFEISYVMEPFERLNPNQWLISATSSPTTTTSTTTSSHSFNVTLQDGAMFGNSSLRLDFSTATARRIQVGVLQPETPHTCREATHMSVWYKQLTPMANNTQVRLILVDDNGDPTQFNRSTYPSNNATRSWDSYYISIPLSTSVNETDWQQLQVRFDQFQPLHARGNGVLDLHRLRGWKIEISQANSSATTSTTKRSTLLVDQLACIGGQAMMGAGLTSFSSWEQAIDSGAWHEGWYQSPMAENQSHVALDYTNGTLSLDYTVEMVESWGGFLSLDNMAVGPAYYNLSQANTLSLGYKVRQPASVPGRTHLRVMLADASHVHVCAHTHHCNDQTEDWEWWYSFHYVLDEVADAFGEIHMPLRGGTNSSAPFWLTGWSGGIGNRQFDKEYIKGFNIEISMDSQGELGSTVNGSIDLFNMTAYYQQQSTAEQRMAVRETDVSFHYAHQFQKVEFQSSQCEATCAADPACLYGFFMAEHCYMASYLEATDIGIPSTLTLQQDLTTFWIDDATKRGDFCDLCECQPFNRTIDCRDRNLVILPKTLDEEWTPLSLDLRNNSNLVFIGKGSLEAVASSLQEIWLPAEMRHISYQALQQLPQLTAIHTQDDQLATAISSDEQGKGAAAFGDICCSVGEHLPLAEPSGGLSFCNMKVKHPGDDATYYPFVEFPDGAVQSEVRPSSPFMAEAAESPEKCAEYCAISKECNFFGFDGRFKNAELLCYLFETMGSGPQKICCEEDHFGDEDGTIPGWTSGLPPRTRHTMDNAKVMIEPQAISIETSYEGCGEASFDLQLGSRPHRGAVWIEPQLASSTPMEVTFDPPRVVLYDANSTVRVKVTVAAADMLGTGSTSFVVQNKISSCDSAFVEYADDSTATRETTIFVDIVIPVLVERGMDPGVVAAIVIGVILSLCLFGSVLLGQRRKHQDAIWTINKDELLFPDKPKVLGRGSFGLVLKAEFRGTEVAVKRALPLRSKKKRRQSQKSSTGTMQRFLSTPLGSASSSTVAESAKIGCNTTRPGLEGMRSSVLVDRASYSRMKKNLVAEMRSLSSLRHPCITTVMGAVMGKEPMLVMELMEHGSLYDICHNETIGLDPEMILPILLDVSQGMRFLHSANPQIIHGDLKAANILVDRSFRAKVADFGMSVKKGSAVTGTPFWTAPELLLGISTNTTQSDVWSFGMLLYETYSRKDPYEDEDSDTKDILGQVADKTVSKRPPVPRGMPAPVESLMTDCFVHDPEERPSFEEIDKRLKRVDVKSLGGSTPNRKSSVSLFDIFPREVAEALRDGREVEATHKDCVTIFFSDIVGFTDISATLHPKKVANMLDRLYRRLDELSIQHDVYKVETIGDAFMAVSNLVKDQEGDHVKRIAEFSVEAIAAANSVLIDTDDVERGFVNIRVGFHSGPVVADVVGSRNPRYCLFGDAVNTASRMESSGEPGRIHCSKSSARLLEQQCPDMELNSRGSIEVKGKGQMHTYFVNEEGVKPSMHEQAWGIGPVSVEFYTVDDIDFGKVSRHWRSNEFDDEPSESSMAG</sequence>
<keyword evidence="5 11" id="KW-0547">Nucleotide-binding</keyword>
<evidence type="ECO:0000256" key="5">
    <source>
        <dbReference type="ARBA" id="ARBA00022741"/>
    </source>
</evidence>
<gene>
    <name evidence="18" type="ORF">SEMRO_241_G096280.1</name>
</gene>
<evidence type="ECO:0000256" key="10">
    <source>
        <dbReference type="ARBA" id="ARBA00023293"/>
    </source>
</evidence>
<keyword evidence="3" id="KW-0723">Serine/threonine-protein kinase</keyword>
<dbReference type="PROSITE" id="PS50125">
    <property type="entry name" value="GUANYLATE_CYCLASE_2"/>
    <property type="match status" value="1"/>
</dbReference>
<dbReference type="PROSITE" id="PS50011">
    <property type="entry name" value="PROTEIN_KINASE_DOM"/>
    <property type="match status" value="1"/>
</dbReference>
<dbReference type="Pfam" id="PF00211">
    <property type="entry name" value="Guanylate_cyc"/>
    <property type="match status" value="1"/>
</dbReference>
<organism evidence="18 19">
    <name type="scientific">Seminavis robusta</name>
    <dbReference type="NCBI Taxonomy" id="568900"/>
    <lineage>
        <taxon>Eukaryota</taxon>
        <taxon>Sar</taxon>
        <taxon>Stramenopiles</taxon>
        <taxon>Ochrophyta</taxon>
        <taxon>Bacillariophyta</taxon>
        <taxon>Bacillariophyceae</taxon>
        <taxon>Bacillariophycidae</taxon>
        <taxon>Naviculales</taxon>
        <taxon>Naviculaceae</taxon>
        <taxon>Seminavis</taxon>
    </lineage>
</organism>
<dbReference type="Gene3D" id="3.30.70.1230">
    <property type="entry name" value="Nucleotide cyclase"/>
    <property type="match status" value="1"/>
</dbReference>
<evidence type="ECO:0000256" key="15">
    <source>
        <dbReference type="SAM" id="Phobius"/>
    </source>
</evidence>
<dbReference type="OrthoDB" id="45647at2759"/>
<dbReference type="InterPro" id="IPR050401">
    <property type="entry name" value="Cyclic_nucleotide_synthase"/>
</dbReference>
<dbReference type="InterPro" id="IPR001054">
    <property type="entry name" value="A/G_cyclase"/>
</dbReference>
<feature type="region of interest" description="Disordered" evidence="14">
    <location>
        <begin position="1"/>
        <end position="26"/>
    </location>
</feature>
<evidence type="ECO:0000256" key="13">
    <source>
        <dbReference type="RuleBase" id="RU003431"/>
    </source>
</evidence>
<feature type="region of interest" description="Disordered" evidence="14">
    <location>
        <begin position="988"/>
        <end position="1017"/>
    </location>
</feature>
<evidence type="ECO:0000256" key="3">
    <source>
        <dbReference type="ARBA" id="ARBA00022527"/>
    </source>
</evidence>
<keyword evidence="6 11" id="KW-0067">ATP-binding</keyword>
<evidence type="ECO:0000256" key="14">
    <source>
        <dbReference type="SAM" id="MobiDB-lite"/>
    </source>
</evidence>
<feature type="domain" description="Guanylate cyclase" evidence="17">
    <location>
        <begin position="1314"/>
        <end position="1446"/>
    </location>
</feature>
<comment type="subcellular location">
    <subcellularLocation>
        <location evidence="1">Membrane</location>
        <topology evidence="1">Single-pass membrane protein</topology>
    </subcellularLocation>
</comment>
<comment type="caution">
    <text evidence="18">The sequence shown here is derived from an EMBL/GenBank/DDBJ whole genome shotgun (WGS) entry which is preliminary data.</text>
</comment>
<evidence type="ECO:0000313" key="18">
    <source>
        <dbReference type="EMBL" id="CAB9505715.1"/>
    </source>
</evidence>
<feature type="transmembrane region" description="Helical" evidence="15">
    <location>
        <begin position="915"/>
        <end position="936"/>
    </location>
</feature>
<protein>
    <recommendedName>
        <fullName evidence="2 13">Guanylate cyclase</fullName>
        <ecNumber evidence="2 13">4.6.1.2</ecNumber>
    </recommendedName>
</protein>
<dbReference type="Gene3D" id="1.10.510.10">
    <property type="entry name" value="Transferase(Phosphotransferase) domain 1"/>
    <property type="match status" value="1"/>
</dbReference>
<dbReference type="PROSITE" id="PS00107">
    <property type="entry name" value="PROTEIN_KINASE_ATP"/>
    <property type="match status" value="1"/>
</dbReference>
<comment type="catalytic activity">
    <reaction evidence="13">
        <text>GTP = 3',5'-cyclic GMP + diphosphate</text>
        <dbReference type="Rhea" id="RHEA:13665"/>
        <dbReference type="ChEBI" id="CHEBI:33019"/>
        <dbReference type="ChEBI" id="CHEBI:37565"/>
        <dbReference type="ChEBI" id="CHEBI:57746"/>
        <dbReference type="EC" id="4.6.1.2"/>
    </reaction>
</comment>
<evidence type="ECO:0000256" key="4">
    <source>
        <dbReference type="ARBA" id="ARBA00022692"/>
    </source>
</evidence>
<name>A0A9N8DS38_9STRA</name>
<evidence type="ECO:0000256" key="6">
    <source>
        <dbReference type="ARBA" id="ARBA00022840"/>
    </source>
</evidence>
<dbReference type="SMART" id="SM00044">
    <property type="entry name" value="CYCc"/>
    <property type="match status" value="1"/>
</dbReference>
<dbReference type="GO" id="GO:0007168">
    <property type="term" value="P:receptor guanylyl cyclase signaling pathway"/>
    <property type="evidence" value="ECO:0007669"/>
    <property type="project" value="TreeGrafter"/>
</dbReference>
<keyword evidence="9 12" id="KW-0456">Lyase</keyword>
<dbReference type="InterPro" id="IPR011009">
    <property type="entry name" value="Kinase-like_dom_sf"/>
</dbReference>
<keyword evidence="18" id="KW-0675">Receptor</keyword>
<evidence type="ECO:0000256" key="2">
    <source>
        <dbReference type="ARBA" id="ARBA00012202"/>
    </source>
</evidence>
<dbReference type="FunFam" id="3.30.70.1230:FF:000030">
    <property type="entry name" value="Si:ch211-215j19.12"/>
    <property type="match status" value="1"/>
</dbReference>
<accession>A0A9N8DS38</accession>
<dbReference type="GO" id="GO:0005524">
    <property type="term" value="F:ATP binding"/>
    <property type="evidence" value="ECO:0007669"/>
    <property type="project" value="UniProtKB-UniRule"/>
</dbReference>
<dbReference type="InterPro" id="IPR017441">
    <property type="entry name" value="Protein_kinase_ATP_BS"/>
</dbReference>
<keyword evidence="7 15" id="KW-1133">Transmembrane helix</keyword>
<dbReference type="PROSITE" id="PS00108">
    <property type="entry name" value="PROTEIN_KINASE_ST"/>
    <property type="match status" value="1"/>
</dbReference>
<keyword evidence="19" id="KW-1185">Reference proteome</keyword>
<dbReference type="InterPro" id="IPR000719">
    <property type="entry name" value="Prot_kinase_dom"/>
</dbReference>
<keyword evidence="8 15" id="KW-0472">Membrane</keyword>
<proteinExistence type="inferred from homology"/>
<dbReference type="PANTHER" id="PTHR11920:SF335">
    <property type="entry name" value="GUANYLATE CYCLASE"/>
    <property type="match status" value="1"/>
</dbReference>
<dbReference type="GO" id="GO:0004674">
    <property type="term" value="F:protein serine/threonine kinase activity"/>
    <property type="evidence" value="ECO:0007669"/>
    <property type="project" value="UniProtKB-KW"/>
</dbReference>
<keyword evidence="10 13" id="KW-0141">cGMP biosynthesis</keyword>
<dbReference type="EMBL" id="CAICTM010000240">
    <property type="protein sequence ID" value="CAB9505715.1"/>
    <property type="molecule type" value="Genomic_DNA"/>
</dbReference>
<dbReference type="Pfam" id="PF07714">
    <property type="entry name" value="PK_Tyr_Ser-Thr"/>
    <property type="match status" value="1"/>
</dbReference>
<dbReference type="Gene3D" id="3.30.200.20">
    <property type="entry name" value="Phosphorylase Kinase, domain 1"/>
    <property type="match status" value="1"/>
</dbReference>
<evidence type="ECO:0000313" key="19">
    <source>
        <dbReference type="Proteomes" id="UP001153069"/>
    </source>
</evidence>
<dbReference type="GO" id="GO:0001653">
    <property type="term" value="F:peptide receptor activity"/>
    <property type="evidence" value="ECO:0007669"/>
    <property type="project" value="TreeGrafter"/>
</dbReference>
<feature type="compositionally biased region" description="Polar residues" evidence="14">
    <location>
        <begin position="1003"/>
        <end position="1017"/>
    </location>
</feature>
<evidence type="ECO:0000259" key="17">
    <source>
        <dbReference type="PROSITE" id="PS50125"/>
    </source>
</evidence>
<feature type="domain" description="Protein kinase" evidence="16">
    <location>
        <begin position="957"/>
        <end position="1266"/>
    </location>
</feature>
<dbReference type="Proteomes" id="UP001153069">
    <property type="component" value="Unassembled WGS sequence"/>
</dbReference>
<evidence type="ECO:0000256" key="9">
    <source>
        <dbReference type="ARBA" id="ARBA00023239"/>
    </source>
</evidence>
<feature type="binding site" evidence="11">
    <location>
        <position position="984"/>
    </location>
    <ligand>
        <name>ATP</name>
        <dbReference type="ChEBI" id="CHEBI:30616"/>
    </ligand>
</feature>
<dbReference type="PANTHER" id="PTHR11920">
    <property type="entry name" value="GUANYLYL CYCLASE"/>
    <property type="match status" value="1"/>
</dbReference>
<evidence type="ECO:0000256" key="1">
    <source>
        <dbReference type="ARBA" id="ARBA00004167"/>
    </source>
</evidence>
<evidence type="ECO:0000256" key="12">
    <source>
        <dbReference type="RuleBase" id="RU000405"/>
    </source>
</evidence>
<evidence type="ECO:0000256" key="8">
    <source>
        <dbReference type="ARBA" id="ARBA00023136"/>
    </source>
</evidence>
<keyword evidence="4 15" id="KW-0812">Transmembrane</keyword>
<evidence type="ECO:0000256" key="11">
    <source>
        <dbReference type="PROSITE-ProRule" id="PRU10141"/>
    </source>
</evidence>
<reference evidence="18" key="1">
    <citation type="submission" date="2020-06" db="EMBL/GenBank/DDBJ databases">
        <authorList>
            <consortium name="Plant Systems Biology data submission"/>
        </authorList>
    </citation>
    <scope>NUCLEOTIDE SEQUENCE</scope>
    <source>
        <strain evidence="18">D6</strain>
    </source>
</reference>
<keyword evidence="3" id="KW-0418">Kinase</keyword>
<dbReference type="CDD" id="cd07302">
    <property type="entry name" value="CHD"/>
    <property type="match status" value="1"/>
</dbReference>
<dbReference type="InterPro" id="IPR029787">
    <property type="entry name" value="Nucleotide_cyclase"/>
</dbReference>
<dbReference type="GO" id="GO:0005886">
    <property type="term" value="C:plasma membrane"/>
    <property type="evidence" value="ECO:0007669"/>
    <property type="project" value="TreeGrafter"/>
</dbReference>
<dbReference type="SUPFAM" id="SSF55073">
    <property type="entry name" value="Nucleotide cyclase"/>
    <property type="match status" value="1"/>
</dbReference>
<dbReference type="InterPro" id="IPR008271">
    <property type="entry name" value="Ser/Thr_kinase_AS"/>
</dbReference>